<evidence type="ECO:0000256" key="2">
    <source>
        <dbReference type="ARBA" id="ARBA00022737"/>
    </source>
</evidence>
<proteinExistence type="predicted"/>
<comment type="caution">
    <text evidence="4">The sequence shown here is derived from an EMBL/GenBank/DDBJ whole genome shotgun (WGS) entry which is preliminary data.</text>
</comment>
<protein>
    <submittedName>
        <fullName evidence="4">4229_t:CDS:1</fullName>
    </submittedName>
</protein>
<dbReference type="OrthoDB" id="432528at2759"/>
<sequence>MLLRVESFTPKGRLAHSSVLVVDKLYFFGGAGGDTDIELIQIATEVFYLDVTKPFDIKIPPLTRLSNIPFGSVWATVEYNNINNDQNIYLFGGYMLDNYLSDSFNSIIYRFNVNSSTWWIPPVGGTSPERRRDIKAVNSDGKLYIFGGSTNNYLGSPTTKFFNDMIIFDTVGISWSIISSVDAPTQRALYTATLLPNGYIVYIGGYESKENGDITEVDIKQINLFDTNSLTWSLKIANVSSQIDNRAAHTAVLVQIEVENDPIKPNKNIANPIIIVIATISAIVGTGILSICGIFIYRWQRSRR</sequence>
<evidence type="ECO:0000256" key="1">
    <source>
        <dbReference type="ARBA" id="ARBA00022441"/>
    </source>
</evidence>
<feature type="transmembrane region" description="Helical" evidence="3">
    <location>
        <begin position="273"/>
        <end position="297"/>
    </location>
</feature>
<dbReference type="Gene3D" id="2.120.10.80">
    <property type="entry name" value="Kelch-type beta propeller"/>
    <property type="match status" value="1"/>
</dbReference>
<keyword evidence="3" id="KW-1133">Transmembrane helix</keyword>
<gene>
    <name evidence="4" type="ORF">FWILDA_LOCUS6748</name>
</gene>
<evidence type="ECO:0000256" key="3">
    <source>
        <dbReference type="SAM" id="Phobius"/>
    </source>
</evidence>
<reference evidence="4" key="1">
    <citation type="submission" date="2022-08" db="EMBL/GenBank/DDBJ databases">
        <authorList>
            <person name="Kallberg Y."/>
            <person name="Tangrot J."/>
            <person name="Rosling A."/>
        </authorList>
    </citation>
    <scope>NUCLEOTIDE SEQUENCE</scope>
    <source>
        <strain evidence="4">Wild A</strain>
    </source>
</reference>
<dbReference type="PANTHER" id="PTHR46093">
    <property type="entry name" value="ACYL-COA-BINDING DOMAIN-CONTAINING PROTEIN 5"/>
    <property type="match status" value="1"/>
</dbReference>
<dbReference type="Proteomes" id="UP001153678">
    <property type="component" value="Unassembled WGS sequence"/>
</dbReference>
<accession>A0A9W4SPS0</accession>
<evidence type="ECO:0000313" key="5">
    <source>
        <dbReference type="Proteomes" id="UP001153678"/>
    </source>
</evidence>
<dbReference type="SUPFAM" id="SSF117281">
    <property type="entry name" value="Kelch motif"/>
    <property type="match status" value="1"/>
</dbReference>
<keyword evidence="1" id="KW-0880">Kelch repeat</keyword>
<keyword evidence="3" id="KW-0812">Transmembrane</keyword>
<keyword evidence="2" id="KW-0677">Repeat</keyword>
<name>A0A9W4SPS0_9GLOM</name>
<dbReference type="Pfam" id="PF24681">
    <property type="entry name" value="Kelch_KLHDC2_KLHL20_DRC7"/>
    <property type="match status" value="1"/>
</dbReference>
<organism evidence="4 5">
    <name type="scientific">Funneliformis geosporum</name>
    <dbReference type="NCBI Taxonomy" id="1117311"/>
    <lineage>
        <taxon>Eukaryota</taxon>
        <taxon>Fungi</taxon>
        <taxon>Fungi incertae sedis</taxon>
        <taxon>Mucoromycota</taxon>
        <taxon>Glomeromycotina</taxon>
        <taxon>Glomeromycetes</taxon>
        <taxon>Glomerales</taxon>
        <taxon>Glomeraceae</taxon>
        <taxon>Funneliformis</taxon>
    </lineage>
</organism>
<keyword evidence="5" id="KW-1185">Reference proteome</keyword>
<evidence type="ECO:0000313" key="4">
    <source>
        <dbReference type="EMBL" id="CAI2174747.1"/>
    </source>
</evidence>
<dbReference type="AlphaFoldDB" id="A0A9W4SPS0"/>
<dbReference type="InterPro" id="IPR015915">
    <property type="entry name" value="Kelch-typ_b-propeller"/>
</dbReference>
<dbReference type="PANTHER" id="PTHR46093:SF18">
    <property type="entry name" value="FIBRONECTIN TYPE-III DOMAIN-CONTAINING PROTEIN"/>
    <property type="match status" value="1"/>
</dbReference>
<keyword evidence="3" id="KW-0472">Membrane</keyword>
<dbReference type="EMBL" id="CAMKVN010001252">
    <property type="protein sequence ID" value="CAI2174747.1"/>
    <property type="molecule type" value="Genomic_DNA"/>
</dbReference>